<dbReference type="Ensembl" id="ENSELUT00000042503.3">
    <property type="protein sequence ID" value="ENSELUP00000023015.2"/>
    <property type="gene ID" value="ENSELUG00000021905.3"/>
</dbReference>
<dbReference type="KEGG" id="els:105030980"/>
<keyword evidence="5" id="KW-0547">Nucleotide-binding</keyword>
<evidence type="ECO:0000256" key="4">
    <source>
        <dbReference type="ARBA" id="ARBA00022679"/>
    </source>
</evidence>
<dbReference type="GO" id="GO:0050277">
    <property type="term" value="F:sedoheptulokinase activity"/>
    <property type="evidence" value="ECO:0007669"/>
    <property type="project" value="UniProtKB-EC"/>
</dbReference>
<reference evidence="14" key="3">
    <citation type="submission" date="2025-08" db="UniProtKB">
        <authorList>
            <consortium name="Ensembl"/>
        </authorList>
    </citation>
    <scope>IDENTIFICATION</scope>
</reference>
<dbReference type="OrthoDB" id="10264182at2759"/>
<dbReference type="GO" id="GO:0071222">
    <property type="term" value="P:cellular response to lipopolysaccharide"/>
    <property type="evidence" value="ECO:0007669"/>
    <property type="project" value="TreeGrafter"/>
</dbReference>
<dbReference type="Pfam" id="PF00370">
    <property type="entry name" value="FGGY_N"/>
    <property type="match status" value="1"/>
</dbReference>
<sequence>MPKYVLGIDMGTSSVKVVLLDISSRTVTDSCSLPSKAHVISDELHANEQVTGQIIKTLNECIASLPKDKLQNVSRIGVSGQMHGVVFWKAKTGCDWIGGDSSQFFTPRDTSQLITWQDGRCNRDFLSTLPKPESHLSIATGFGCATIFWYMRHRPGFLSDFTVAGTIHDYVVSMLCGLESCAMTGQNAASWGYFNTATNQWNMDILKDAGFPVHLLPECVPSGCIAGQTCCEWHGVPANTPVGAALGDLQCSVYSSMTDRTDAVLNISTSAQLIYAMPLDFTPPNCADPTSTIFYFPYFDGSYLAVAASLNGGNVMASLVGMLSGWMNELGVESSDSSLYEKLIRCALGVDSSDLRVSPTILGERHDPISLGQVSNIHPSNLSLGHITRAVCRGILDNITFMMNPLSLLEAGVQSIKGSGSALSQNAVLRQEAERAFPLPVVYGQDVDSAVGVAIVFHTRL</sequence>
<dbReference type="CTD" id="23729"/>
<dbReference type="GO" id="GO:0006098">
    <property type="term" value="P:pentose-phosphate shunt"/>
    <property type="evidence" value="ECO:0007669"/>
    <property type="project" value="UniProtKB-ARBA"/>
</dbReference>
<dbReference type="InterPro" id="IPR043129">
    <property type="entry name" value="ATPase_NBD"/>
</dbReference>
<dbReference type="GeneID" id="105030980"/>
<keyword evidence="7" id="KW-0067">ATP-binding</keyword>
<evidence type="ECO:0000256" key="8">
    <source>
        <dbReference type="ARBA" id="ARBA00052736"/>
    </source>
</evidence>
<evidence type="ECO:0000313" key="15">
    <source>
        <dbReference type="Proteomes" id="UP000265140"/>
    </source>
</evidence>
<evidence type="ECO:0000256" key="1">
    <source>
        <dbReference type="ARBA" id="ARBA00004496"/>
    </source>
</evidence>
<dbReference type="FunFam" id="3.30.420.40:FF:000111">
    <property type="entry name" value="Sedoheptulokinase"/>
    <property type="match status" value="1"/>
</dbReference>
<evidence type="ECO:0000256" key="3">
    <source>
        <dbReference type="ARBA" id="ARBA00022490"/>
    </source>
</evidence>
<evidence type="ECO:0000256" key="5">
    <source>
        <dbReference type="ARBA" id="ARBA00022741"/>
    </source>
</evidence>
<dbReference type="Proteomes" id="UP000265140">
    <property type="component" value="Chromosome 7"/>
</dbReference>
<dbReference type="STRING" id="8010.ENSELUP00000023015"/>
<keyword evidence="6" id="KW-0418">Kinase</keyword>
<dbReference type="InterPro" id="IPR018484">
    <property type="entry name" value="FGGY_N"/>
</dbReference>
<reference evidence="15" key="1">
    <citation type="journal article" date="2014" name="PLoS ONE">
        <title>The genome and linkage map of the northern pike (Esox lucius): conserved synteny revealed between the salmonid sister group and the Neoteleostei.</title>
        <authorList>
            <person name="Rondeau E.B."/>
            <person name="Minkley D.R."/>
            <person name="Leong J.S."/>
            <person name="Messmer A.M."/>
            <person name="Jantzen J.R."/>
            <person name="von Schalburg K.R."/>
            <person name="Lemon C."/>
            <person name="Bird N.H."/>
            <person name="Koop B.F."/>
        </authorList>
    </citation>
    <scope>NUCLEOTIDE SEQUENCE</scope>
</reference>
<reference evidence="14" key="4">
    <citation type="submission" date="2025-09" db="UniProtKB">
        <authorList>
            <consortium name="Ensembl"/>
        </authorList>
    </citation>
    <scope>IDENTIFICATION</scope>
</reference>
<dbReference type="CDD" id="cd07777">
    <property type="entry name" value="ASKHA_NBD_FGGY_SHK"/>
    <property type="match status" value="1"/>
</dbReference>
<evidence type="ECO:0000256" key="11">
    <source>
        <dbReference type="ARBA" id="ARBA00069425"/>
    </source>
</evidence>
<feature type="domain" description="Carbohydrate kinase FGGY N-terminal" evidence="13">
    <location>
        <begin position="4"/>
        <end position="252"/>
    </location>
</feature>
<comment type="function">
    <text evidence="9">Acts as a modulator of macrophage activation through control of glucose metabolism.</text>
</comment>
<comment type="subcellular location">
    <subcellularLocation>
        <location evidence="1">Cytoplasm</location>
    </subcellularLocation>
</comment>
<dbReference type="PANTHER" id="PTHR10196">
    <property type="entry name" value="SUGAR KINASE"/>
    <property type="match status" value="1"/>
</dbReference>
<dbReference type="Gene3D" id="3.30.420.40">
    <property type="match status" value="2"/>
</dbReference>
<dbReference type="GeneTree" id="ENSGT01000000214434"/>
<evidence type="ECO:0000256" key="6">
    <source>
        <dbReference type="ARBA" id="ARBA00022777"/>
    </source>
</evidence>
<comment type="similarity">
    <text evidence="2">Belongs to the FGGY kinase family.</text>
</comment>
<proteinExistence type="inferred from homology"/>
<dbReference type="GO" id="GO:0006071">
    <property type="term" value="P:glycerol metabolic process"/>
    <property type="evidence" value="ECO:0007669"/>
    <property type="project" value="TreeGrafter"/>
</dbReference>
<dbReference type="OMA" id="TWQDTRC"/>
<keyword evidence="3" id="KW-0963">Cytoplasm</keyword>
<accession>A0A3P8Z2P6</accession>
<keyword evidence="15" id="KW-1185">Reference proteome</keyword>
<dbReference type="RefSeq" id="XP_010903430.2">
    <property type="nucleotide sequence ID" value="XM_010905128.3"/>
</dbReference>
<dbReference type="EC" id="2.7.1.14" evidence="10"/>
<comment type="catalytic activity">
    <reaction evidence="8">
        <text>sedoheptulose + ATP = D-sedoheptulose 7-phosphate + ADP + H(+)</text>
        <dbReference type="Rhea" id="RHEA:23844"/>
        <dbReference type="ChEBI" id="CHEBI:15378"/>
        <dbReference type="ChEBI" id="CHEBI:16802"/>
        <dbReference type="ChEBI" id="CHEBI:30616"/>
        <dbReference type="ChEBI" id="CHEBI:57483"/>
        <dbReference type="ChEBI" id="CHEBI:456216"/>
        <dbReference type="EC" id="2.7.1.14"/>
    </reaction>
</comment>
<evidence type="ECO:0000256" key="12">
    <source>
        <dbReference type="ARBA" id="ARBA00076706"/>
    </source>
</evidence>
<evidence type="ECO:0000256" key="2">
    <source>
        <dbReference type="ARBA" id="ARBA00009156"/>
    </source>
</evidence>
<dbReference type="PANTHER" id="PTHR10196:SF67">
    <property type="entry name" value="SEDOHEPTULOKINASE"/>
    <property type="match status" value="1"/>
</dbReference>
<dbReference type="GO" id="GO:0005829">
    <property type="term" value="C:cytosol"/>
    <property type="evidence" value="ECO:0007669"/>
    <property type="project" value="TreeGrafter"/>
</dbReference>
<protein>
    <recommendedName>
        <fullName evidence="11">Sedoheptulokinase</fullName>
        <ecNumber evidence="10">2.7.1.14</ecNumber>
    </recommendedName>
    <alternativeName>
        <fullName evidence="12">Carbohydrate kinase-like protein</fullName>
    </alternativeName>
</protein>
<dbReference type="SUPFAM" id="SSF53067">
    <property type="entry name" value="Actin-like ATPase domain"/>
    <property type="match status" value="1"/>
</dbReference>
<reference evidence="14" key="2">
    <citation type="submission" date="2020-02" db="EMBL/GenBank/DDBJ databases">
        <title>Esox lucius (northern pike) genome, fEsoLuc1, primary haplotype.</title>
        <authorList>
            <person name="Myers G."/>
            <person name="Karagic N."/>
            <person name="Meyer A."/>
            <person name="Pippel M."/>
            <person name="Reichard M."/>
            <person name="Winkler S."/>
            <person name="Tracey A."/>
            <person name="Sims Y."/>
            <person name="Howe K."/>
            <person name="Rhie A."/>
            <person name="Formenti G."/>
            <person name="Durbin R."/>
            <person name="Fedrigo O."/>
            <person name="Jarvis E.D."/>
        </authorList>
    </citation>
    <scope>NUCLEOTIDE SEQUENCE [LARGE SCALE GENOMIC DNA]</scope>
</reference>
<organism evidence="14 15">
    <name type="scientific">Esox lucius</name>
    <name type="common">Northern pike</name>
    <dbReference type="NCBI Taxonomy" id="8010"/>
    <lineage>
        <taxon>Eukaryota</taxon>
        <taxon>Metazoa</taxon>
        <taxon>Chordata</taxon>
        <taxon>Craniata</taxon>
        <taxon>Vertebrata</taxon>
        <taxon>Euteleostomi</taxon>
        <taxon>Actinopterygii</taxon>
        <taxon>Neopterygii</taxon>
        <taxon>Teleostei</taxon>
        <taxon>Protacanthopterygii</taxon>
        <taxon>Esociformes</taxon>
        <taxon>Esocidae</taxon>
        <taxon>Esox</taxon>
    </lineage>
</organism>
<dbReference type="AlphaFoldDB" id="A0A3P8Z2P6"/>
<keyword evidence="4" id="KW-0808">Transferase</keyword>
<evidence type="ECO:0000256" key="9">
    <source>
        <dbReference type="ARBA" id="ARBA00057196"/>
    </source>
</evidence>
<name>A0A3P8Z2P6_ESOLU</name>
<dbReference type="GO" id="GO:0005524">
    <property type="term" value="F:ATP binding"/>
    <property type="evidence" value="ECO:0007669"/>
    <property type="project" value="UniProtKB-KW"/>
</dbReference>
<dbReference type="Bgee" id="ENSELUG00000021905">
    <property type="expression patterns" value="Expressed in liver and 15 other cell types or tissues"/>
</dbReference>
<evidence type="ECO:0000259" key="13">
    <source>
        <dbReference type="Pfam" id="PF00370"/>
    </source>
</evidence>
<dbReference type="InParanoid" id="A0A3P8Z2P6"/>
<evidence type="ECO:0000256" key="10">
    <source>
        <dbReference type="ARBA" id="ARBA00066341"/>
    </source>
</evidence>
<evidence type="ECO:0000256" key="7">
    <source>
        <dbReference type="ARBA" id="ARBA00022840"/>
    </source>
</evidence>
<dbReference type="FunCoup" id="A0A3P8Z2P6">
    <property type="interactions" value="264"/>
</dbReference>
<dbReference type="FunFam" id="3.30.420.40:FF:000132">
    <property type="entry name" value="Sedoheptulokinase"/>
    <property type="match status" value="1"/>
</dbReference>
<evidence type="ECO:0000313" key="14">
    <source>
        <dbReference type="Ensembl" id="ENSELUP00000023015.2"/>
    </source>
</evidence>